<keyword evidence="5" id="KW-1185">Reference proteome</keyword>
<evidence type="ECO:0000256" key="2">
    <source>
        <dbReference type="ARBA" id="ARBA00022676"/>
    </source>
</evidence>
<evidence type="ECO:0000256" key="3">
    <source>
        <dbReference type="ARBA" id="ARBA00022679"/>
    </source>
</evidence>
<evidence type="ECO:0000313" key="5">
    <source>
        <dbReference type="Proteomes" id="UP001279734"/>
    </source>
</evidence>
<dbReference type="FunFam" id="3.40.50.2000:FF:000047">
    <property type="entry name" value="Glycosyltransferase"/>
    <property type="match status" value="1"/>
</dbReference>
<accession>A0AAD3SLW6</accession>
<name>A0AAD3SLW6_NEPGR</name>
<dbReference type="SUPFAM" id="SSF53756">
    <property type="entry name" value="UDP-Glycosyltransferase/glycogen phosphorylase"/>
    <property type="match status" value="1"/>
</dbReference>
<gene>
    <name evidence="4" type="ORF">Nepgr_015333</name>
</gene>
<keyword evidence="3" id="KW-0808">Transferase</keyword>
<dbReference type="InterPro" id="IPR002213">
    <property type="entry name" value="UDP_glucos_trans"/>
</dbReference>
<keyword evidence="2" id="KW-0328">Glycosyltransferase</keyword>
<proteinExistence type="inferred from homology"/>
<dbReference type="Gene3D" id="3.40.50.2000">
    <property type="entry name" value="Glycogen Phosphorylase B"/>
    <property type="match status" value="2"/>
</dbReference>
<dbReference type="CDD" id="cd03784">
    <property type="entry name" value="GT1_Gtf-like"/>
    <property type="match status" value="1"/>
</dbReference>
<dbReference type="PANTHER" id="PTHR48047">
    <property type="entry name" value="GLYCOSYLTRANSFERASE"/>
    <property type="match status" value="1"/>
</dbReference>
<dbReference type="Pfam" id="PF00201">
    <property type="entry name" value="UDPGT"/>
    <property type="match status" value="1"/>
</dbReference>
<dbReference type="AlphaFoldDB" id="A0AAD3SLW6"/>
<dbReference type="Proteomes" id="UP001279734">
    <property type="component" value="Unassembled WGS sequence"/>
</dbReference>
<dbReference type="EMBL" id="BSYO01000013">
    <property type="protein sequence ID" value="GMH13492.1"/>
    <property type="molecule type" value="Genomic_DNA"/>
</dbReference>
<dbReference type="PANTHER" id="PTHR48047:SF45">
    <property type="entry name" value="SCOPOLETIN GLUCOSYLTRANSFERASE-LIKE"/>
    <property type="match status" value="1"/>
</dbReference>
<organism evidence="4 5">
    <name type="scientific">Nepenthes gracilis</name>
    <name type="common">Slender pitcher plant</name>
    <dbReference type="NCBI Taxonomy" id="150966"/>
    <lineage>
        <taxon>Eukaryota</taxon>
        <taxon>Viridiplantae</taxon>
        <taxon>Streptophyta</taxon>
        <taxon>Embryophyta</taxon>
        <taxon>Tracheophyta</taxon>
        <taxon>Spermatophyta</taxon>
        <taxon>Magnoliopsida</taxon>
        <taxon>eudicotyledons</taxon>
        <taxon>Gunneridae</taxon>
        <taxon>Pentapetalae</taxon>
        <taxon>Caryophyllales</taxon>
        <taxon>Nepenthaceae</taxon>
        <taxon>Nepenthes</taxon>
    </lineage>
</organism>
<sequence>MGEESRKLDVILFPFLAHGHMIPMLDIARLFVSRGAKATIITTTLNAPTVLKSIQNSQKLGAPIDLEIFPFSTRQVGLPEGVESFEQAIGLDMFGQFMAATDMLRSPLEQLLESRRPDCLVADMFLPWATDAAAKFDIPRLVFHGTSCFSLCAIEVLRLYPLNVPLSDDEVFFLPHLPGDIKLTRLQIPVEYRENFEGQFKRFMNRIGESEVKSYGVIVNSFYELEPAYADYYRNDLGRRAWHIGPVSLCNRNREEKAQRGIEAAVDEHDCVKWLDSKEPNSVIYICFGSMAIFSSAQLHEIAMALESSGQQFIWVVKGRGDIRENDQEWLPEGFEERMEGKGLIIRGWAPQVMILDHQAIAAFVTHCGWNSILEGISTGVSMVTWPLGAEQFFNEILVTEILKIGIPVGAKEWGKVGSVPLTVKQEAIEKAVRQIMAGEEAEEMRNRANRLKEMALRTVEEGGSSYSDLSSLIEELCSKSKGD</sequence>
<protein>
    <recommendedName>
        <fullName evidence="6">Glycosyltransferase</fullName>
    </recommendedName>
</protein>
<dbReference type="GO" id="GO:0035251">
    <property type="term" value="F:UDP-glucosyltransferase activity"/>
    <property type="evidence" value="ECO:0007669"/>
    <property type="project" value="TreeGrafter"/>
</dbReference>
<comment type="caution">
    <text evidence="4">The sequence shown here is derived from an EMBL/GenBank/DDBJ whole genome shotgun (WGS) entry which is preliminary data.</text>
</comment>
<evidence type="ECO:0000313" key="4">
    <source>
        <dbReference type="EMBL" id="GMH13492.1"/>
    </source>
</evidence>
<reference evidence="4" key="1">
    <citation type="submission" date="2023-05" db="EMBL/GenBank/DDBJ databases">
        <title>Nepenthes gracilis genome sequencing.</title>
        <authorList>
            <person name="Fukushima K."/>
        </authorList>
    </citation>
    <scope>NUCLEOTIDE SEQUENCE</scope>
    <source>
        <strain evidence="4">SING2019-196</strain>
    </source>
</reference>
<evidence type="ECO:0000256" key="1">
    <source>
        <dbReference type="ARBA" id="ARBA00009995"/>
    </source>
</evidence>
<comment type="similarity">
    <text evidence="1">Belongs to the UDP-glycosyltransferase family.</text>
</comment>
<dbReference type="FunFam" id="3.40.50.2000:FF:000071">
    <property type="entry name" value="Glycosyltransferase"/>
    <property type="match status" value="1"/>
</dbReference>
<evidence type="ECO:0008006" key="6">
    <source>
        <dbReference type="Google" id="ProtNLM"/>
    </source>
</evidence>